<keyword evidence="2" id="KW-1185">Reference proteome</keyword>
<name>A0ABN3A7Q8_9ACTN</name>
<dbReference type="EMBL" id="BAAAQR010000018">
    <property type="protein sequence ID" value="GAA2155727.1"/>
    <property type="molecule type" value="Genomic_DNA"/>
</dbReference>
<evidence type="ECO:0000313" key="2">
    <source>
        <dbReference type="Proteomes" id="UP001501771"/>
    </source>
</evidence>
<reference evidence="1 2" key="1">
    <citation type="journal article" date="2019" name="Int. J. Syst. Evol. Microbiol.">
        <title>The Global Catalogue of Microorganisms (GCM) 10K type strain sequencing project: providing services to taxonomists for standard genome sequencing and annotation.</title>
        <authorList>
            <consortium name="The Broad Institute Genomics Platform"/>
            <consortium name="The Broad Institute Genome Sequencing Center for Infectious Disease"/>
            <person name="Wu L."/>
            <person name="Ma J."/>
        </authorList>
    </citation>
    <scope>NUCLEOTIDE SEQUENCE [LARGE SCALE GENOMIC DNA]</scope>
    <source>
        <strain evidence="1 2">JCM 16022</strain>
    </source>
</reference>
<evidence type="ECO:0000313" key="1">
    <source>
        <dbReference type="EMBL" id="GAA2155727.1"/>
    </source>
</evidence>
<organism evidence="1 2">
    <name type="scientific">Nocardioides koreensis</name>
    <dbReference type="NCBI Taxonomy" id="433651"/>
    <lineage>
        <taxon>Bacteria</taxon>
        <taxon>Bacillati</taxon>
        <taxon>Actinomycetota</taxon>
        <taxon>Actinomycetes</taxon>
        <taxon>Propionibacteriales</taxon>
        <taxon>Nocardioidaceae</taxon>
        <taxon>Nocardioides</taxon>
    </lineage>
</organism>
<dbReference type="Proteomes" id="UP001501771">
    <property type="component" value="Unassembled WGS sequence"/>
</dbReference>
<protein>
    <submittedName>
        <fullName evidence="1">Uncharacterized protein</fullName>
    </submittedName>
</protein>
<comment type="caution">
    <text evidence="1">The sequence shown here is derived from an EMBL/GenBank/DDBJ whole genome shotgun (WGS) entry which is preliminary data.</text>
</comment>
<accession>A0ABN3A7Q8</accession>
<gene>
    <name evidence="1" type="ORF">GCM10009844_43220</name>
</gene>
<proteinExistence type="predicted"/>
<sequence length="109" mass="12068">MLVTPASESPWRIEIARFGDWLTARWPDLRSASNGEGQRAHLWVWPDSHEVWIPGERDCAWVETDPERTGAVASWLASTTDEPLILCDEGYALVIPLDGATEAGIAARP</sequence>